<sequence>MSSVQHSLGKVPFSWENMPGVSKATQPPHPYRELPPPPCPCGEASPKLSLQDFHLPLPPCTFQPLSRSSSTKALRKHEDPFLVAFQECTKPPEGKAKDKTTLSNKYWFRSGLGSWFGFGLSCKRSSSVRDDSLVRVSRVPYHRDRTL</sequence>
<evidence type="ECO:0000256" key="1">
    <source>
        <dbReference type="SAM" id="MobiDB-lite"/>
    </source>
</evidence>
<dbReference type="Proteomes" id="UP000006882">
    <property type="component" value="Chromosome G1"/>
</dbReference>
<keyword evidence="3" id="KW-1185">Reference proteome</keyword>
<dbReference type="PANTHER" id="PTHR33696">
    <property type="entry name" value="T22J18.15-RELATED"/>
    <property type="match status" value="1"/>
</dbReference>
<dbReference type="AlphaFoldDB" id="A0A251RBI7"/>
<dbReference type="Gramene" id="ONI33362">
    <property type="protein sequence ID" value="ONI33362"/>
    <property type="gene ID" value="PRUPE_1G419300"/>
</dbReference>
<gene>
    <name evidence="2" type="ORF">PRUPE_1G419300</name>
</gene>
<accession>A0A251RBI7</accession>
<proteinExistence type="predicted"/>
<dbReference type="PANTHER" id="PTHR33696:SF3">
    <property type="entry name" value="FLZ-TYPE DOMAIN-CONTAINING PROTEIN"/>
    <property type="match status" value="1"/>
</dbReference>
<reference evidence="2 3" key="1">
    <citation type="journal article" date="2013" name="Nat. Genet.">
        <title>The high-quality draft genome of peach (Prunus persica) identifies unique patterns of genetic diversity, domestication and genome evolution.</title>
        <authorList>
            <consortium name="International Peach Genome Initiative"/>
            <person name="Verde I."/>
            <person name="Abbott A.G."/>
            <person name="Scalabrin S."/>
            <person name="Jung S."/>
            <person name="Shu S."/>
            <person name="Marroni F."/>
            <person name="Zhebentyayeva T."/>
            <person name="Dettori M.T."/>
            <person name="Grimwood J."/>
            <person name="Cattonaro F."/>
            <person name="Zuccolo A."/>
            <person name="Rossini L."/>
            <person name="Jenkins J."/>
            <person name="Vendramin E."/>
            <person name="Meisel L.A."/>
            <person name="Decroocq V."/>
            <person name="Sosinski B."/>
            <person name="Prochnik S."/>
            <person name="Mitros T."/>
            <person name="Policriti A."/>
            <person name="Cipriani G."/>
            <person name="Dondini L."/>
            <person name="Ficklin S."/>
            <person name="Goodstein D.M."/>
            <person name="Xuan P."/>
            <person name="Del Fabbro C."/>
            <person name="Aramini V."/>
            <person name="Copetti D."/>
            <person name="Gonzalez S."/>
            <person name="Horner D.S."/>
            <person name="Falchi R."/>
            <person name="Lucas S."/>
            <person name="Mica E."/>
            <person name="Maldonado J."/>
            <person name="Lazzari B."/>
            <person name="Bielenberg D."/>
            <person name="Pirona R."/>
            <person name="Miculan M."/>
            <person name="Barakat A."/>
            <person name="Testolin R."/>
            <person name="Stella A."/>
            <person name="Tartarini S."/>
            <person name="Tonutti P."/>
            <person name="Arus P."/>
            <person name="Orellana A."/>
            <person name="Wells C."/>
            <person name="Main D."/>
            <person name="Vizzotto G."/>
            <person name="Silva H."/>
            <person name="Salamini F."/>
            <person name="Schmutz J."/>
            <person name="Morgante M."/>
            <person name="Rokhsar D.S."/>
        </authorList>
    </citation>
    <scope>NUCLEOTIDE SEQUENCE [LARGE SCALE GENOMIC DNA]</scope>
    <source>
        <strain evidence="3">cv. Nemared</strain>
    </source>
</reference>
<name>A0A251RBI7_PRUPE</name>
<protein>
    <submittedName>
        <fullName evidence="2">Uncharacterized protein</fullName>
    </submittedName>
</protein>
<feature type="region of interest" description="Disordered" evidence="1">
    <location>
        <begin position="1"/>
        <end position="34"/>
    </location>
</feature>
<evidence type="ECO:0000313" key="2">
    <source>
        <dbReference type="EMBL" id="ONI33362.1"/>
    </source>
</evidence>
<organism evidence="2 3">
    <name type="scientific">Prunus persica</name>
    <name type="common">Peach</name>
    <name type="synonym">Amygdalus persica</name>
    <dbReference type="NCBI Taxonomy" id="3760"/>
    <lineage>
        <taxon>Eukaryota</taxon>
        <taxon>Viridiplantae</taxon>
        <taxon>Streptophyta</taxon>
        <taxon>Embryophyta</taxon>
        <taxon>Tracheophyta</taxon>
        <taxon>Spermatophyta</taxon>
        <taxon>Magnoliopsida</taxon>
        <taxon>eudicotyledons</taxon>
        <taxon>Gunneridae</taxon>
        <taxon>Pentapetalae</taxon>
        <taxon>rosids</taxon>
        <taxon>fabids</taxon>
        <taxon>Rosales</taxon>
        <taxon>Rosaceae</taxon>
        <taxon>Amygdaloideae</taxon>
        <taxon>Amygdaleae</taxon>
        <taxon>Prunus</taxon>
    </lineage>
</organism>
<dbReference type="EMBL" id="CM007651">
    <property type="protein sequence ID" value="ONI33362.1"/>
    <property type="molecule type" value="Genomic_DNA"/>
</dbReference>
<evidence type="ECO:0000313" key="3">
    <source>
        <dbReference type="Proteomes" id="UP000006882"/>
    </source>
</evidence>